<dbReference type="Proteomes" id="UP000712600">
    <property type="component" value="Unassembled WGS sequence"/>
</dbReference>
<comment type="caution">
    <text evidence="2">The sequence shown here is derived from an EMBL/GenBank/DDBJ whole genome shotgun (WGS) entry which is preliminary data.</text>
</comment>
<evidence type="ECO:0000313" key="2">
    <source>
        <dbReference type="EMBL" id="KAF3499894.1"/>
    </source>
</evidence>
<sequence>MEIDLRMLKMPWGCWLGIWSREQYDDLAEELVVVHEKNKSLEKGVSKMREVATGEQERARMLEHGDRSPNVEDAMGMLARNLEDGKVMKNLVAFGARKEESNESSDSDVDTNSEDYHVMLNK</sequence>
<feature type="compositionally biased region" description="Acidic residues" evidence="1">
    <location>
        <begin position="102"/>
        <end position="113"/>
    </location>
</feature>
<name>A0A8S9N4P4_BRACR</name>
<organism evidence="2 3">
    <name type="scientific">Brassica cretica</name>
    <name type="common">Mustard</name>
    <dbReference type="NCBI Taxonomy" id="69181"/>
    <lineage>
        <taxon>Eukaryota</taxon>
        <taxon>Viridiplantae</taxon>
        <taxon>Streptophyta</taxon>
        <taxon>Embryophyta</taxon>
        <taxon>Tracheophyta</taxon>
        <taxon>Spermatophyta</taxon>
        <taxon>Magnoliopsida</taxon>
        <taxon>eudicotyledons</taxon>
        <taxon>Gunneridae</taxon>
        <taxon>Pentapetalae</taxon>
        <taxon>rosids</taxon>
        <taxon>malvids</taxon>
        <taxon>Brassicales</taxon>
        <taxon>Brassicaceae</taxon>
        <taxon>Brassiceae</taxon>
        <taxon>Brassica</taxon>
    </lineage>
</organism>
<gene>
    <name evidence="2" type="ORF">F2Q69_00042096</name>
</gene>
<feature type="region of interest" description="Disordered" evidence="1">
    <location>
        <begin position="43"/>
        <end position="71"/>
    </location>
</feature>
<reference evidence="2" key="1">
    <citation type="submission" date="2019-12" db="EMBL/GenBank/DDBJ databases">
        <title>Genome sequencing and annotation of Brassica cretica.</title>
        <authorList>
            <person name="Studholme D.J."/>
            <person name="Sarris P."/>
        </authorList>
    </citation>
    <scope>NUCLEOTIDE SEQUENCE</scope>
    <source>
        <strain evidence="2">PFS-109/04</strain>
        <tissue evidence="2">Leaf</tissue>
    </source>
</reference>
<dbReference type="EMBL" id="QGKX02001621">
    <property type="protein sequence ID" value="KAF3499894.1"/>
    <property type="molecule type" value="Genomic_DNA"/>
</dbReference>
<feature type="compositionally biased region" description="Basic and acidic residues" evidence="1">
    <location>
        <begin position="43"/>
        <end position="70"/>
    </location>
</feature>
<protein>
    <submittedName>
        <fullName evidence="2">Uncharacterized protein</fullName>
    </submittedName>
</protein>
<proteinExistence type="predicted"/>
<accession>A0A8S9N4P4</accession>
<feature type="region of interest" description="Disordered" evidence="1">
    <location>
        <begin position="96"/>
        <end position="122"/>
    </location>
</feature>
<evidence type="ECO:0000256" key="1">
    <source>
        <dbReference type="SAM" id="MobiDB-lite"/>
    </source>
</evidence>
<evidence type="ECO:0000313" key="3">
    <source>
        <dbReference type="Proteomes" id="UP000712600"/>
    </source>
</evidence>
<dbReference type="AlphaFoldDB" id="A0A8S9N4P4"/>